<dbReference type="STRING" id="1555241.A0A4P9WYB2"/>
<evidence type="ECO:0000256" key="7">
    <source>
        <dbReference type="ARBA" id="ARBA00032824"/>
    </source>
</evidence>
<dbReference type="PROSITE" id="PS51352">
    <property type="entry name" value="THIOREDOXIN_2"/>
    <property type="match status" value="1"/>
</dbReference>
<dbReference type="SUPFAM" id="SSF52833">
    <property type="entry name" value="Thioredoxin-like"/>
    <property type="match status" value="1"/>
</dbReference>
<evidence type="ECO:0000313" key="12">
    <source>
        <dbReference type="Proteomes" id="UP000274922"/>
    </source>
</evidence>
<evidence type="ECO:0000256" key="8">
    <source>
        <dbReference type="ARBA" id="ARBA00038489"/>
    </source>
</evidence>
<feature type="domain" description="Thioredoxin" evidence="10">
    <location>
        <begin position="2"/>
        <end position="148"/>
    </location>
</feature>
<keyword evidence="5" id="KW-1015">Disulfide bond</keyword>
<comment type="similarity">
    <text evidence="8">Belongs to the peroxiredoxin family. BCP/PrxQ subfamily.</text>
</comment>
<organism evidence="11 12">
    <name type="scientific">Caulochytrium protostelioides</name>
    <dbReference type="NCBI Taxonomy" id="1555241"/>
    <lineage>
        <taxon>Eukaryota</taxon>
        <taxon>Fungi</taxon>
        <taxon>Fungi incertae sedis</taxon>
        <taxon>Chytridiomycota</taxon>
        <taxon>Chytridiomycota incertae sedis</taxon>
        <taxon>Chytridiomycetes</taxon>
        <taxon>Caulochytriales</taxon>
        <taxon>Caulochytriaceae</taxon>
        <taxon>Caulochytrium</taxon>
    </lineage>
</organism>
<sequence length="148" mass="16412">MLEIGQPVPDVTLPNDHGKQVQVKEAFAKGGHILFTYPKADTPGCNKQSCGFRDSYEKLQKLGYHVWGASFDPPNAQAAWKAKNNFQYTLFSDEDQKLGQAVGFVGDSGMARRCHFIFRDGVLVDAQRDVDPIASFTKSLEFANANKI</sequence>
<dbReference type="EC" id="1.11.1.24" evidence="1"/>
<proteinExistence type="inferred from homology"/>
<dbReference type="PANTHER" id="PTHR42801:SF23">
    <property type="entry name" value="PEROXIREDOXIN DOT5"/>
    <property type="match status" value="1"/>
</dbReference>
<dbReference type="GO" id="GO:0034599">
    <property type="term" value="P:cellular response to oxidative stress"/>
    <property type="evidence" value="ECO:0007669"/>
    <property type="project" value="TreeGrafter"/>
</dbReference>
<dbReference type="Gene3D" id="3.40.30.10">
    <property type="entry name" value="Glutaredoxin"/>
    <property type="match status" value="1"/>
</dbReference>
<name>A0A4P9WYB2_9FUNG</name>
<reference evidence="12" key="1">
    <citation type="journal article" date="2018" name="Nat. Microbiol.">
        <title>Leveraging single-cell genomics to expand the fungal tree of life.</title>
        <authorList>
            <person name="Ahrendt S.R."/>
            <person name="Quandt C.A."/>
            <person name="Ciobanu D."/>
            <person name="Clum A."/>
            <person name="Salamov A."/>
            <person name="Andreopoulos B."/>
            <person name="Cheng J.F."/>
            <person name="Woyke T."/>
            <person name="Pelin A."/>
            <person name="Henrissat B."/>
            <person name="Reynolds N.K."/>
            <person name="Benny G.L."/>
            <person name="Smith M.E."/>
            <person name="James T.Y."/>
            <person name="Grigoriev I.V."/>
        </authorList>
    </citation>
    <scope>NUCLEOTIDE SEQUENCE [LARGE SCALE GENOMIC DNA]</scope>
    <source>
        <strain evidence="12">ATCC 52028</strain>
    </source>
</reference>
<dbReference type="InterPro" id="IPR050924">
    <property type="entry name" value="Peroxiredoxin_BCP/PrxQ"/>
</dbReference>
<protein>
    <recommendedName>
        <fullName evidence="1">thioredoxin-dependent peroxiredoxin</fullName>
        <ecNumber evidence="1">1.11.1.24</ecNumber>
    </recommendedName>
    <alternativeName>
        <fullName evidence="7">Thioredoxin peroxidase</fullName>
    </alternativeName>
</protein>
<dbReference type="AlphaFoldDB" id="A0A4P9WYB2"/>
<dbReference type="PANTHER" id="PTHR42801">
    <property type="entry name" value="THIOREDOXIN-DEPENDENT PEROXIDE REDUCTASE"/>
    <property type="match status" value="1"/>
</dbReference>
<keyword evidence="3" id="KW-0049">Antioxidant</keyword>
<dbReference type="InterPro" id="IPR000866">
    <property type="entry name" value="AhpC/TSA"/>
</dbReference>
<dbReference type="GO" id="GO:0045454">
    <property type="term" value="P:cell redox homeostasis"/>
    <property type="evidence" value="ECO:0007669"/>
    <property type="project" value="TreeGrafter"/>
</dbReference>
<dbReference type="OrthoDB" id="338622at2759"/>
<evidence type="ECO:0000256" key="6">
    <source>
        <dbReference type="ARBA" id="ARBA00023284"/>
    </source>
</evidence>
<evidence type="ECO:0000256" key="3">
    <source>
        <dbReference type="ARBA" id="ARBA00022862"/>
    </source>
</evidence>
<dbReference type="InterPro" id="IPR013766">
    <property type="entry name" value="Thioredoxin_domain"/>
</dbReference>
<keyword evidence="4" id="KW-0560">Oxidoreductase</keyword>
<gene>
    <name evidence="11" type="ORF">CXG81DRAFT_28683</name>
</gene>
<evidence type="ECO:0000256" key="5">
    <source>
        <dbReference type="ARBA" id="ARBA00023157"/>
    </source>
</evidence>
<comment type="catalytic activity">
    <reaction evidence="9">
        <text>a hydroperoxide + [thioredoxin]-dithiol = an alcohol + [thioredoxin]-disulfide + H2O</text>
        <dbReference type="Rhea" id="RHEA:62620"/>
        <dbReference type="Rhea" id="RHEA-COMP:10698"/>
        <dbReference type="Rhea" id="RHEA-COMP:10700"/>
        <dbReference type="ChEBI" id="CHEBI:15377"/>
        <dbReference type="ChEBI" id="CHEBI:29950"/>
        <dbReference type="ChEBI" id="CHEBI:30879"/>
        <dbReference type="ChEBI" id="CHEBI:35924"/>
        <dbReference type="ChEBI" id="CHEBI:50058"/>
        <dbReference type="EC" id="1.11.1.24"/>
    </reaction>
</comment>
<keyword evidence="12" id="KW-1185">Reference proteome</keyword>
<keyword evidence="6" id="KW-0676">Redox-active center</keyword>
<accession>A0A4P9WYB2</accession>
<dbReference type="EMBL" id="ML014418">
    <property type="protein sequence ID" value="RKO98499.1"/>
    <property type="molecule type" value="Genomic_DNA"/>
</dbReference>
<evidence type="ECO:0000259" key="10">
    <source>
        <dbReference type="PROSITE" id="PS51352"/>
    </source>
</evidence>
<evidence type="ECO:0000256" key="1">
    <source>
        <dbReference type="ARBA" id="ARBA00013017"/>
    </source>
</evidence>
<dbReference type="GO" id="GO:0008379">
    <property type="term" value="F:thioredoxin peroxidase activity"/>
    <property type="evidence" value="ECO:0007669"/>
    <property type="project" value="TreeGrafter"/>
</dbReference>
<evidence type="ECO:0000256" key="4">
    <source>
        <dbReference type="ARBA" id="ARBA00023002"/>
    </source>
</evidence>
<evidence type="ECO:0000313" key="11">
    <source>
        <dbReference type="EMBL" id="RKO98499.1"/>
    </source>
</evidence>
<dbReference type="CDD" id="cd03017">
    <property type="entry name" value="PRX_BCP"/>
    <property type="match status" value="1"/>
</dbReference>
<evidence type="ECO:0000256" key="9">
    <source>
        <dbReference type="ARBA" id="ARBA00049091"/>
    </source>
</evidence>
<dbReference type="Pfam" id="PF00578">
    <property type="entry name" value="AhpC-TSA"/>
    <property type="match status" value="1"/>
</dbReference>
<keyword evidence="2" id="KW-0575">Peroxidase</keyword>
<evidence type="ECO:0000256" key="2">
    <source>
        <dbReference type="ARBA" id="ARBA00022559"/>
    </source>
</evidence>
<dbReference type="Proteomes" id="UP000274922">
    <property type="component" value="Unassembled WGS sequence"/>
</dbReference>
<dbReference type="InterPro" id="IPR036249">
    <property type="entry name" value="Thioredoxin-like_sf"/>
</dbReference>
<dbReference type="GO" id="GO:0005737">
    <property type="term" value="C:cytoplasm"/>
    <property type="evidence" value="ECO:0007669"/>
    <property type="project" value="TreeGrafter"/>
</dbReference>